<dbReference type="GO" id="GO:0051698">
    <property type="term" value="F:saccharopine oxidase activity"/>
    <property type="evidence" value="ECO:0007669"/>
    <property type="project" value="TreeGrafter"/>
</dbReference>
<dbReference type="PANTHER" id="PTHR10961:SF26">
    <property type="entry name" value="L-SACCHAROPINE OXIDASE"/>
    <property type="match status" value="1"/>
</dbReference>
<keyword evidence="8" id="KW-1185">Reference proteome</keyword>
<dbReference type="EMBL" id="MU006304">
    <property type="protein sequence ID" value="KAF2850963.1"/>
    <property type="molecule type" value="Genomic_DNA"/>
</dbReference>
<feature type="domain" description="FAD dependent oxidoreductase" evidence="6">
    <location>
        <begin position="9"/>
        <end position="384"/>
    </location>
</feature>
<dbReference type="PANTHER" id="PTHR10961">
    <property type="entry name" value="PEROXISOMAL SARCOSINE OXIDASE"/>
    <property type="match status" value="1"/>
</dbReference>
<dbReference type="Proteomes" id="UP000799423">
    <property type="component" value="Unassembled WGS sequence"/>
</dbReference>
<dbReference type="Gene3D" id="3.50.50.60">
    <property type="entry name" value="FAD/NAD(P)-binding domain"/>
    <property type="match status" value="1"/>
</dbReference>
<dbReference type="GO" id="GO:0050660">
    <property type="term" value="F:flavin adenine dinucleotide binding"/>
    <property type="evidence" value="ECO:0007669"/>
    <property type="project" value="InterPro"/>
</dbReference>
<protein>
    <submittedName>
        <fullName evidence="7">FAD dependent oxidoreductase</fullName>
    </submittedName>
</protein>
<dbReference type="GO" id="GO:0008115">
    <property type="term" value="F:sarcosine oxidase activity"/>
    <property type="evidence" value="ECO:0007669"/>
    <property type="project" value="TreeGrafter"/>
</dbReference>
<dbReference type="Pfam" id="PF01266">
    <property type="entry name" value="DAO"/>
    <property type="match status" value="1"/>
</dbReference>
<sequence>MGVSKSDPIAIIGGGAFGLSTALELSNKGYTDITVFEKDEEIPSRWSAGNDLNKIMRAEYEDEFYTNLAVEATHAWQTPLFAPYFHRVGFLNCVSGAAPQKAADTMRRFQAAAGKHPEMKPFLHTISGPDDVRNIAGAWQFTGEMPGWKGYVCKYDGYVHSANALRAIYREARKNGVRFFLGGKAGAIEKIVYEGTGPSRRSVGIKTKAGRFHAAKLVVVTVGAAAHQIVPEIGTEVSAKSWSVAHIRLTDDETAALRGIPVTYARDLGFFFEPDPKTNLLKLCPMGGGYINTNPESGVSEAPECIQRFVPKEDERKMRELLRQTLPYLADRPLVEKFICWFADTADSDFIVDYVPNTSSSVMILSGDSGHGFKMLPIVGQWVDNLLRETDGRQSIARWRWRIPKPRAKGESFDDDVSWRIGDVRELRDIQAEDNIHSKL</sequence>
<dbReference type="AlphaFoldDB" id="A0A6A7B6L8"/>
<evidence type="ECO:0000256" key="4">
    <source>
        <dbReference type="ARBA" id="ARBA00022827"/>
    </source>
</evidence>
<keyword evidence="5" id="KW-0560">Oxidoreductase</keyword>
<dbReference type="OrthoDB" id="2219495at2759"/>
<proteinExistence type="inferred from homology"/>
<keyword evidence="4" id="KW-0274">FAD</keyword>
<accession>A0A6A7B6L8</accession>
<dbReference type="InterPro" id="IPR036188">
    <property type="entry name" value="FAD/NAD-bd_sf"/>
</dbReference>
<organism evidence="7 8">
    <name type="scientific">Plenodomus tracheiphilus IPT5</name>
    <dbReference type="NCBI Taxonomy" id="1408161"/>
    <lineage>
        <taxon>Eukaryota</taxon>
        <taxon>Fungi</taxon>
        <taxon>Dikarya</taxon>
        <taxon>Ascomycota</taxon>
        <taxon>Pezizomycotina</taxon>
        <taxon>Dothideomycetes</taxon>
        <taxon>Pleosporomycetidae</taxon>
        <taxon>Pleosporales</taxon>
        <taxon>Pleosporineae</taxon>
        <taxon>Leptosphaeriaceae</taxon>
        <taxon>Plenodomus</taxon>
    </lineage>
</organism>
<dbReference type="SUPFAM" id="SSF51905">
    <property type="entry name" value="FAD/NAD(P)-binding domain"/>
    <property type="match status" value="1"/>
</dbReference>
<dbReference type="InterPro" id="IPR045170">
    <property type="entry name" value="MTOX"/>
</dbReference>
<reference evidence="7" key="1">
    <citation type="submission" date="2020-01" db="EMBL/GenBank/DDBJ databases">
        <authorList>
            <consortium name="DOE Joint Genome Institute"/>
            <person name="Haridas S."/>
            <person name="Albert R."/>
            <person name="Binder M."/>
            <person name="Bloem J."/>
            <person name="Labutti K."/>
            <person name="Salamov A."/>
            <person name="Andreopoulos B."/>
            <person name="Baker S.E."/>
            <person name="Barry K."/>
            <person name="Bills G."/>
            <person name="Bluhm B.H."/>
            <person name="Cannon C."/>
            <person name="Castanera R."/>
            <person name="Culley D.E."/>
            <person name="Daum C."/>
            <person name="Ezra D."/>
            <person name="Gonzalez J.B."/>
            <person name="Henrissat B."/>
            <person name="Kuo A."/>
            <person name="Liang C."/>
            <person name="Lipzen A."/>
            <person name="Lutzoni F."/>
            <person name="Magnuson J."/>
            <person name="Mondo S."/>
            <person name="Nolan M."/>
            <person name="Ohm R."/>
            <person name="Pangilinan J."/>
            <person name="Park H.-J."/>
            <person name="Ramirez L."/>
            <person name="Alfaro M."/>
            <person name="Sun H."/>
            <person name="Tritt A."/>
            <person name="Yoshinaga Y."/>
            <person name="Zwiers L.-H."/>
            <person name="Turgeon B.G."/>
            <person name="Goodwin S.B."/>
            <person name="Spatafora J.W."/>
            <person name="Crous P.W."/>
            <person name="Grigoriev I.V."/>
        </authorList>
    </citation>
    <scope>NUCLEOTIDE SEQUENCE</scope>
    <source>
        <strain evidence="7">IPT5</strain>
    </source>
</reference>
<evidence type="ECO:0000256" key="2">
    <source>
        <dbReference type="ARBA" id="ARBA00010989"/>
    </source>
</evidence>
<gene>
    <name evidence="7" type="ORF">T440DRAFT_449559</name>
</gene>
<evidence type="ECO:0000313" key="8">
    <source>
        <dbReference type="Proteomes" id="UP000799423"/>
    </source>
</evidence>
<keyword evidence="3" id="KW-0285">Flavoprotein</keyword>
<comment type="cofactor">
    <cofactor evidence="1">
        <name>FAD</name>
        <dbReference type="ChEBI" id="CHEBI:57692"/>
    </cofactor>
</comment>
<dbReference type="Gene3D" id="3.30.9.10">
    <property type="entry name" value="D-Amino Acid Oxidase, subunit A, domain 2"/>
    <property type="match status" value="1"/>
</dbReference>
<comment type="similarity">
    <text evidence="2">Belongs to the MSOX/MTOX family.</text>
</comment>
<evidence type="ECO:0000313" key="7">
    <source>
        <dbReference type="EMBL" id="KAF2850963.1"/>
    </source>
</evidence>
<dbReference type="InterPro" id="IPR006076">
    <property type="entry name" value="FAD-dep_OxRdtase"/>
</dbReference>
<evidence type="ECO:0000256" key="3">
    <source>
        <dbReference type="ARBA" id="ARBA00022630"/>
    </source>
</evidence>
<name>A0A6A7B6L8_9PLEO</name>
<evidence type="ECO:0000259" key="6">
    <source>
        <dbReference type="Pfam" id="PF01266"/>
    </source>
</evidence>
<evidence type="ECO:0000256" key="5">
    <source>
        <dbReference type="ARBA" id="ARBA00023002"/>
    </source>
</evidence>
<evidence type="ECO:0000256" key="1">
    <source>
        <dbReference type="ARBA" id="ARBA00001974"/>
    </source>
</evidence>